<keyword evidence="6 8" id="KW-0472">Membrane</keyword>
<dbReference type="Proteomes" id="UP001300692">
    <property type="component" value="Unassembled WGS sequence"/>
</dbReference>
<dbReference type="PANTHER" id="PTHR30442">
    <property type="entry name" value="IRON III DICITRATE TRANSPORT PROTEIN FECA"/>
    <property type="match status" value="1"/>
</dbReference>
<dbReference type="PROSITE" id="PS52016">
    <property type="entry name" value="TONB_DEPENDENT_REC_3"/>
    <property type="match status" value="1"/>
</dbReference>
<dbReference type="SUPFAM" id="SSF56935">
    <property type="entry name" value="Porins"/>
    <property type="match status" value="1"/>
</dbReference>
<feature type="signal peptide" evidence="10">
    <location>
        <begin position="1"/>
        <end position="21"/>
    </location>
</feature>
<evidence type="ECO:0000256" key="1">
    <source>
        <dbReference type="ARBA" id="ARBA00004571"/>
    </source>
</evidence>
<dbReference type="InterPro" id="IPR039426">
    <property type="entry name" value="TonB-dep_rcpt-like"/>
</dbReference>
<dbReference type="PANTHER" id="PTHR30442:SF0">
    <property type="entry name" value="FE(3+) DICITRATE TRANSPORT PROTEIN FECA"/>
    <property type="match status" value="1"/>
</dbReference>
<gene>
    <name evidence="13" type="ORF">N7U62_04535</name>
</gene>
<dbReference type="RefSeq" id="WP_264136697.1">
    <property type="nucleotide sequence ID" value="NZ_JAOYOD010000001.1"/>
</dbReference>
<comment type="caution">
    <text evidence="13">The sequence shown here is derived from an EMBL/GenBank/DDBJ whole genome shotgun (WGS) entry which is preliminary data.</text>
</comment>
<proteinExistence type="inferred from homology"/>
<feature type="chain" id="PRO_5045606383" evidence="10">
    <location>
        <begin position="22"/>
        <end position="817"/>
    </location>
</feature>
<keyword evidence="14" id="KW-1185">Reference proteome</keyword>
<evidence type="ECO:0000313" key="13">
    <source>
        <dbReference type="EMBL" id="MCV9385915.1"/>
    </source>
</evidence>
<accession>A0ABT3CQB6</accession>
<dbReference type="Pfam" id="PF00593">
    <property type="entry name" value="TonB_dep_Rec_b-barrel"/>
    <property type="match status" value="1"/>
</dbReference>
<protein>
    <submittedName>
        <fullName evidence="13">TonB-dependent receptor</fullName>
    </submittedName>
</protein>
<dbReference type="EMBL" id="JAOYOD010000001">
    <property type="protein sequence ID" value="MCV9385915.1"/>
    <property type="molecule type" value="Genomic_DNA"/>
</dbReference>
<dbReference type="InterPro" id="IPR000531">
    <property type="entry name" value="Beta-barrel_TonB"/>
</dbReference>
<dbReference type="InterPro" id="IPR036942">
    <property type="entry name" value="Beta-barrel_TonB_sf"/>
</dbReference>
<keyword evidence="5 9" id="KW-0798">TonB box</keyword>
<evidence type="ECO:0000256" key="6">
    <source>
        <dbReference type="ARBA" id="ARBA00023136"/>
    </source>
</evidence>
<evidence type="ECO:0000256" key="9">
    <source>
        <dbReference type="RuleBase" id="RU003357"/>
    </source>
</evidence>
<organism evidence="13 14">
    <name type="scientific">Reichenbachiella ulvae</name>
    <dbReference type="NCBI Taxonomy" id="2980104"/>
    <lineage>
        <taxon>Bacteria</taxon>
        <taxon>Pseudomonadati</taxon>
        <taxon>Bacteroidota</taxon>
        <taxon>Cytophagia</taxon>
        <taxon>Cytophagales</taxon>
        <taxon>Reichenbachiellaceae</taxon>
        <taxon>Reichenbachiella</taxon>
    </lineage>
</organism>
<evidence type="ECO:0000256" key="4">
    <source>
        <dbReference type="ARBA" id="ARBA00022692"/>
    </source>
</evidence>
<evidence type="ECO:0000259" key="11">
    <source>
        <dbReference type="Pfam" id="PF00593"/>
    </source>
</evidence>
<name>A0ABT3CQB6_9BACT</name>
<evidence type="ECO:0000256" key="7">
    <source>
        <dbReference type="ARBA" id="ARBA00023237"/>
    </source>
</evidence>
<reference evidence="13 14" key="1">
    <citation type="submission" date="2022-10" db="EMBL/GenBank/DDBJ databases">
        <title>Comparative genomics and taxonomic characterization of three novel marine species of genus Reichenbachiella exhibiting antioxidant and polysaccharide degradation activities.</title>
        <authorList>
            <person name="Muhammad N."/>
            <person name="Lee Y.-J."/>
            <person name="Ko J."/>
            <person name="Kim S.-G."/>
        </authorList>
    </citation>
    <scope>NUCLEOTIDE SEQUENCE [LARGE SCALE GENOMIC DNA]</scope>
    <source>
        <strain evidence="13 14">ABR2-5</strain>
    </source>
</reference>
<keyword evidence="7 8" id="KW-0998">Cell outer membrane</keyword>
<evidence type="ECO:0000256" key="10">
    <source>
        <dbReference type="SAM" id="SignalP"/>
    </source>
</evidence>
<keyword evidence="13" id="KW-0675">Receptor</keyword>
<comment type="similarity">
    <text evidence="8 9">Belongs to the TonB-dependent receptor family.</text>
</comment>
<dbReference type="Gene3D" id="2.60.40.1120">
    <property type="entry name" value="Carboxypeptidase-like, regulatory domain"/>
    <property type="match status" value="1"/>
</dbReference>
<feature type="domain" description="TonB-dependent receptor-like beta-barrel" evidence="11">
    <location>
        <begin position="312"/>
        <end position="783"/>
    </location>
</feature>
<dbReference type="Pfam" id="PF07715">
    <property type="entry name" value="Plug"/>
    <property type="match status" value="1"/>
</dbReference>
<dbReference type="SUPFAM" id="SSF49464">
    <property type="entry name" value="Carboxypeptidase regulatory domain-like"/>
    <property type="match status" value="1"/>
</dbReference>
<dbReference type="Pfam" id="PF13715">
    <property type="entry name" value="CarbopepD_reg_2"/>
    <property type="match status" value="1"/>
</dbReference>
<comment type="subcellular location">
    <subcellularLocation>
        <location evidence="1 8">Cell outer membrane</location>
        <topology evidence="1 8">Multi-pass membrane protein</topology>
    </subcellularLocation>
</comment>
<evidence type="ECO:0000313" key="14">
    <source>
        <dbReference type="Proteomes" id="UP001300692"/>
    </source>
</evidence>
<feature type="domain" description="TonB-dependent receptor plug" evidence="12">
    <location>
        <begin position="146"/>
        <end position="236"/>
    </location>
</feature>
<evidence type="ECO:0000256" key="2">
    <source>
        <dbReference type="ARBA" id="ARBA00022448"/>
    </source>
</evidence>
<dbReference type="InterPro" id="IPR008969">
    <property type="entry name" value="CarboxyPept-like_regulatory"/>
</dbReference>
<dbReference type="Gene3D" id="2.40.170.20">
    <property type="entry name" value="TonB-dependent receptor, beta-barrel domain"/>
    <property type="match status" value="1"/>
</dbReference>
<keyword evidence="3 8" id="KW-1134">Transmembrane beta strand</keyword>
<evidence type="ECO:0000259" key="12">
    <source>
        <dbReference type="Pfam" id="PF07715"/>
    </source>
</evidence>
<dbReference type="Gene3D" id="2.170.130.10">
    <property type="entry name" value="TonB-dependent receptor, plug domain"/>
    <property type="match status" value="1"/>
</dbReference>
<keyword evidence="4 8" id="KW-0812">Transmembrane</keyword>
<dbReference type="InterPro" id="IPR037066">
    <property type="entry name" value="Plug_dom_sf"/>
</dbReference>
<sequence length="817" mass="93001">MRLKVCSSFIFLLLVGHSLFAQYRLSGQVKDQITGKSIGDAQVILKENGQFQSTDTNGFFEFKGLKKGHYTLVIFSYQYQTLTVPVGVDGDTEVNFNMEELSQELSEVVINQKKEEIFGLKRLQPVEGTAIYAGKKTEVVLLDNMVGNRAANNARQVYAQVVGLNIYESNDGGLQLSIGGRGLDPNRTANFNTRQNGYDISADVLGYPESYYTPPIEGLEEIEVIRGAASLQYGTQFGGLINFKMKKPESDRRLLLNSRQTVGSFGLFTSFNSLSGTIGKFSYYTYVNYKQGEGYRPNSGFQSFNYFGNFNYQLSDKTKFSFDYTYLNYLAQQAGGLTDEQFESDPMFSNRERNWFSVNWNLFNLRWEQKIGDQTDWSLSLFGLNASRDAVGYRGSDPSVFNPVSEDDYIDEQGEYVFTRDLIKGQFENWGAEARLLHRYEWLGRKSVFLIGSKYYHANNRSRQGPGTNEKDADFRFDLDNYPDYSSQSIYKFPNRNLAFFGENVLFVNDKLSITPGIRFEHINTQSDGSYYVATSDEYIQDQQDLKRNFVLLGLGLSQEFRSDLELYANVSQNYRSVTFSDIRTVSPTFQVDSLIQDESGYTADVGFRGRWKDIMSYDIGVYSLMYKDRIGIILDDRANRVRTNIGNALIYGVEMLVELNLAEIFGLDRNQTHLTWFVNDAFTYSQYISAVEDNNNVKGNQVEFIPLVNLKTGLNGGYKNLRASVQFSYLSQQFTDAQNSTVEDSNDIRSGVIGEIPAYHIMDFSLSYKLKFMRFETGVNNLTNNNYFTRRATGYPGPGIIPSDGRSFYFTLGIQI</sequence>
<evidence type="ECO:0000256" key="8">
    <source>
        <dbReference type="PROSITE-ProRule" id="PRU01360"/>
    </source>
</evidence>
<evidence type="ECO:0000256" key="3">
    <source>
        <dbReference type="ARBA" id="ARBA00022452"/>
    </source>
</evidence>
<evidence type="ECO:0000256" key="5">
    <source>
        <dbReference type="ARBA" id="ARBA00023077"/>
    </source>
</evidence>
<keyword evidence="2 8" id="KW-0813">Transport</keyword>
<keyword evidence="10" id="KW-0732">Signal</keyword>
<dbReference type="InterPro" id="IPR012910">
    <property type="entry name" value="Plug_dom"/>
</dbReference>